<organism evidence="1 2">
    <name type="scientific">Catharanthus roseus</name>
    <name type="common">Madagascar periwinkle</name>
    <name type="synonym">Vinca rosea</name>
    <dbReference type="NCBI Taxonomy" id="4058"/>
    <lineage>
        <taxon>Eukaryota</taxon>
        <taxon>Viridiplantae</taxon>
        <taxon>Streptophyta</taxon>
        <taxon>Embryophyta</taxon>
        <taxon>Tracheophyta</taxon>
        <taxon>Spermatophyta</taxon>
        <taxon>Magnoliopsida</taxon>
        <taxon>eudicotyledons</taxon>
        <taxon>Gunneridae</taxon>
        <taxon>Pentapetalae</taxon>
        <taxon>asterids</taxon>
        <taxon>lamiids</taxon>
        <taxon>Gentianales</taxon>
        <taxon>Apocynaceae</taxon>
        <taxon>Rauvolfioideae</taxon>
        <taxon>Vinceae</taxon>
        <taxon>Catharanthinae</taxon>
        <taxon>Catharanthus</taxon>
    </lineage>
</organism>
<evidence type="ECO:0000313" key="1">
    <source>
        <dbReference type="EMBL" id="KAI5658086.1"/>
    </source>
</evidence>
<dbReference type="Proteomes" id="UP001060085">
    <property type="component" value="Linkage Group LG06"/>
</dbReference>
<protein>
    <submittedName>
        <fullName evidence="1">Uncharacterized protein</fullName>
    </submittedName>
</protein>
<name>A0ACC0ABX2_CATRO</name>
<proteinExistence type="predicted"/>
<evidence type="ECO:0000313" key="2">
    <source>
        <dbReference type="Proteomes" id="UP001060085"/>
    </source>
</evidence>
<dbReference type="EMBL" id="CM044706">
    <property type="protein sequence ID" value="KAI5658086.1"/>
    <property type="molecule type" value="Genomic_DNA"/>
</dbReference>
<keyword evidence="2" id="KW-1185">Reference proteome</keyword>
<sequence>MFPSHVFSPKIKHHKFKPQNEAPHLSPKFKLQIEAPNLRPIPTIYQEKSTTEEISILEAKEDWIKPIQNFILEEKLPEDETKSRKIHTTSARYALIHSQLYRILRMRFVNKLANEMRITGNKWHGIIMSKSSLQQSTKKAILVHFMSYGDKNKSLFIPKS</sequence>
<gene>
    <name evidence="1" type="ORF">M9H77_26879</name>
</gene>
<reference evidence="2" key="1">
    <citation type="journal article" date="2023" name="Nat. Plants">
        <title>Single-cell RNA sequencing provides a high-resolution roadmap for understanding the multicellular compartmentation of specialized metabolism.</title>
        <authorList>
            <person name="Sun S."/>
            <person name="Shen X."/>
            <person name="Li Y."/>
            <person name="Li Y."/>
            <person name="Wang S."/>
            <person name="Li R."/>
            <person name="Zhang H."/>
            <person name="Shen G."/>
            <person name="Guo B."/>
            <person name="Wei J."/>
            <person name="Xu J."/>
            <person name="St-Pierre B."/>
            <person name="Chen S."/>
            <person name="Sun C."/>
        </authorList>
    </citation>
    <scope>NUCLEOTIDE SEQUENCE [LARGE SCALE GENOMIC DNA]</scope>
</reference>
<accession>A0ACC0ABX2</accession>
<comment type="caution">
    <text evidence="1">The sequence shown here is derived from an EMBL/GenBank/DDBJ whole genome shotgun (WGS) entry which is preliminary data.</text>
</comment>